<dbReference type="Pfam" id="PF25773">
    <property type="entry name" value="TPR_ANAPC2"/>
    <property type="match status" value="1"/>
</dbReference>
<dbReference type="GO" id="GO:0006511">
    <property type="term" value="P:ubiquitin-dependent protein catabolic process"/>
    <property type="evidence" value="ECO:0007669"/>
    <property type="project" value="InterPro"/>
</dbReference>
<dbReference type="GO" id="GO:0051301">
    <property type="term" value="P:cell division"/>
    <property type="evidence" value="ECO:0007669"/>
    <property type="project" value="UniProtKB-KW"/>
</dbReference>
<evidence type="ECO:0000259" key="7">
    <source>
        <dbReference type="PROSITE" id="PS50069"/>
    </source>
</evidence>
<dbReference type="GO" id="GO:0031625">
    <property type="term" value="F:ubiquitin protein ligase binding"/>
    <property type="evidence" value="ECO:0007669"/>
    <property type="project" value="InterPro"/>
</dbReference>
<evidence type="ECO:0000256" key="4">
    <source>
        <dbReference type="ARBA" id="ARBA00022786"/>
    </source>
</evidence>
<dbReference type="Gene3D" id="1.10.10.10">
    <property type="entry name" value="Winged helix-like DNA-binding domain superfamily/Winged helix DNA-binding domain"/>
    <property type="match status" value="1"/>
</dbReference>
<name>A0A6C1EBI6_SACPS</name>
<dbReference type="InterPro" id="IPR057975">
    <property type="entry name" value="TPR_ANAPC2"/>
</dbReference>
<keyword evidence="4" id="KW-0833">Ubl conjugation pathway</keyword>
<dbReference type="InterPro" id="IPR036317">
    <property type="entry name" value="Cullin_homology_sf"/>
</dbReference>
<sequence>MTYQITPTRDLQIITDELQTLSSYIFHTNITDDLNSLLVWMSPDDPKSNHQLRPPSLRIKNIIKNLFPNNASTSPYGVMNSAQANNSIVNEGNTNKELQLQFISTFKEYYVFQIRYHFFSHFSSINYLKDIQRWENYYEFPLRYVSIFDSSVNGWSLELNSLRHYLLNRNKTFKTNLRTRLNKLIMDDDFDLASNLIRWLNSANGSLSSMGLIVNALFDKISTFCEINMSGIWNKRFMIMETFNKFINQYWSQFSELIGCPEDDHELTTTVFNCFESNFLRIRTKEIFDICVLAYPDSKITLLELKKIMKDFKDYTNIVTTFLSDFKKHILNPSITTVDALLSYVKTIKAFLVLDPTGRCLHSITTFVKPYFQERKHLVNVLLYAILDLPEEELKEKISFKVDMKALLLLVETLHDSDIDQSTNTPKSKDKNKVGSFPWNLHVKGKKEKNGSSSVNQSMLYEHILNHYLTWVPEPNDMIPGNIKSSSIKTNLFEVLLDLFESREFFISEFRNLLTDRLFTLKFYKLDNKWSRCLKLIREKIVKSAETNQANYIANGIIGLPQTTAPAADADLSNINSIDVMLWDIKCSEELCLKMHEVAGLNLAIFPKFISLLYWKHNGDTNNTNELTFNLPASLENELQKYSDIYSQLKPGRKLQLCKDQGKIEMDLNFNDGRKLVLDVSLEQFSVINQFNSTNDEPVYLSLEQLSESLNIAPTRLLDLLNFWIQRGVLSEENEVYSVIEYSHTDFNQTQVELPIKNENNNNELRDESEVEKKCELTLERSLPFIEGMLANLGAMKLNKIHSFLKITVPKNWGYHRITPLQLEKYLNVLADEGKLKYITNGSYELEKNGHKNS</sequence>
<dbReference type="Pfam" id="PF26557">
    <property type="entry name" value="Cullin_AB"/>
    <property type="match status" value="1"/>
</dbReference>
<reference evidence="8 9" key="1">
    <citation type="journal article" date="2019" name="BMC Genomics">
        <title>Chromosome level assembly and comparative genome analysis confirm lager-brewing yeasts originated from a single hybridization.</title>
        <authorList>
            <person name="Salazar A.N."/>
            <person name="Gorter de Vries A.R."/>
            <person name="van den Broek M."/>
            <person name="Brouwers N."/>
            <person name="de la Torre Cortes P."/>
            <person name="Kuijpers N.G.A."/>
            <person name="Daran J.G."/>
            <person name="Abeel T."/>
        </authorList>
    </citation>
    <scope>NUCLEOTIDE SEQUENCE [LARGE SCALE GENOMIC DNA]</scope>
    <source>
        <strain evidence="8 9">CBS 1483</strain>
    </source>
</reference>
<dbReference type="InterPro" id="IPR059120">
    <property type="entry name" value="Cullin-like_AB"/>
</dbReference>
<dbReference type="PROSITE" id="PS50069">
    <property type="entry name" value="CULLIN_2"/>
    <property type="match status" value="1"/>
</dbReference>
<organism evidence="8 9">
    <name type="scientific">Saccharomyces pastorianus</name>
    <name type="common">Lager yeast</name>
    <name type="synonym">Saccharomyces cerevisiae x Saccharomyces eubayanus</name>
    <dbReference type="NCBI Taxonomy" id="27292"/>
    <lineage>
        <taxon>Eukaryota</taxon>
        <taxon>Fungi</taxon>
        <taxon>Dikarya</taxon>
        <taxon>Ascomycota</taxon>
        <taxon>Saccharomycotina</taxon>
        <taxon>Saccharomycetes</taxon>
        <taxon>Saccharomycetales</taxon>
        <taxon>Saccharomycetaceae</taxon>
        <taxon>Saccharomyces</taxon>
    </lineage>
</organism>
<keyword evidence="3" id="KW-0498">Mitosis</keyword>
<dbReference type="PANTHER" id="PTHR45957">
    <property type="entry name" value="ANAPHASE-PROMOTING COMPLEX SUBUNIT 2"/>
    <property type="match status" value="1"/>
</dbReference>
<dbReference type="InterPro" id="IPR036388">
    <property type="entry name" value="WH-like_DNA-bd_sf"/>
</dbReference>
<dbReference type="PANTHER" id="PTHR45957:SF1">
    <property type="entry name" value="ANAPHASE-PROMOTING COMPLEX SUBUNIT 2"/>
    <property type="match status" value="1"/>
</dbReference>
<dbReference type="Proteomes" id="UP000501346">
    <property type="component" value="Chromosome SeXII"/>
</dbReference>
<evidence type="ECO:0000256" key="3">
    <source>
        <dbReference type="ARBA" id="ARBA00022776"/>
    </source>
</evidence>
<protein>
    <recommendedName>
        <fullName evidence="1">Anaphase-promoting complex subunit 2</fullName>
    </recommendedName>
</protein>
<gene>
    <name evidence="8" type="primary">APC2_2</name>
    <name evidence="8" type="ORF">GRS66_009356</name>
</gene>
<proteinExistence type="inferred from homology"/>
<dbReference type="InterPro" id="IPR016158">
    <property type="entry name" value="Cullin_homology"/>
</dbReference>
<accession>A0A6C1EBI6</accession>
<keyword evidence="5" id="KW-0131">Cell cycle</keyword>
<feature type="domain" description="Cullin family profile" evidence="7">
    <location>
        <begin position="495"/>
        <end position="725"/>
    </location>
</feature>
<dbReference type="InterPro" id="IPR044554">
    <property type="entry name" value="ANAPC2"/>
</dbReference>
<dbReference type="InterPro" id="IPR036390">
    <property type="entry name" value="WH_DNA-bd_sf"/>
</dbReference>
<evidence type="ECO:0000256" key="1">
    <source>
        <dbReference type="ARBA" id="ARBA00016068"/>
    </source>
</evidence>
<evidence type="ECO:0000256" key="5">
    <source>
        <dbReference type="ARBA" id="ARBA00023306"/>
    </source>
</evidence>
<evidence type="ECO:0000313" key="9">
    <source>
        <dbReference type="Proteomes" id="UP000501346"/>
    </source>
</evidence>
<evidence type="ECO:0000256" key="2">
    <source>
        <dbReference type="ARBA" id="ARBA00022618"/>
    </source>
</evidence>
<dbReference type="GO" id="GO:0005680">
    <property type="term" value="C:anaphase-promoting complex"/>
    <property type="evidence" value="ECO:0007669"/>
    <property type="project" value="TreeGrafter"/>
</dbReference>
<dbReference type="InterPro" id="IPR014786">
    <property type="entry name" value="ANAPC2_C"/>
</dbReference>
<dbReference type="SMART" id="SM01013">
    <property type="entry name" value="APC2"/>
    <property type="match status" value="1"/>
</dbReference>
<keyword evidence="2" id="KW-0132">Cell division</keyword>
<keyword evidence="9" id="KW-1185">Reference proteome</keyword>
<dbReference type="GO" id="GO:0007091">
    <property type="term" value="P:metaphase/anaphase transition of mitotic cell cycle"/>
    <property type="evidence" value="ECO:0007669"/>
    <property type="project" value="TreeGrafter"/>
</dbReference>
<dbReference type="Pfam" id="PF08672">
    <property type="entry name" value="ANAPC2"/>
    <property type="match status" value="1"/>
</dbReference>
<dbReference type="EMBL" id="CP049009">
    <property type="protein sequence ID" value="QID86718.1"/>
    <property type="molecule type" value="Genomic_DNA"/>
</dbReference>
<dbReference type="SUPFAM" id="SSF75632">
    <property type="entry name" value="Cullin homology domain"/>
    <property type="match status" value="1"/>
</dbReference>
<comment type="similarity">
    <text evidence="6">Belongs to the cullin family.</text>
</comment>
<evidence type="ECO:0000256" key="6">
    <source>
        <dbReference type="PROSITE-ProRule" id="PRU00330"/>
    </source>
</evidence>
<dbReference type="GO" id="GO:0070979">
    <property type="term" value="P:protein K11-linked ubiquitination"/>
    <property type="evidence" value="ECO:0007669"/>
    <property type="project" value="TreeGrafter"/>
</dbReference>
<evidence type="ECO:0000313" key="8">
    <source>
        <dbReference type="EMBL" id="QID86718.1"/>
    </source>
</evidence>
<dbReference type="OrthoDB" id="5581181at2759"/>
<dbReference type="AlphaFoldDB" id="A0A6C1EBI6"/>
<dbReference type="SUPFAM" id="SSF46785">
    <property type="entry name" value="Winged helix' DNA-binding domain"/>
    <property type="match status" value="1"/>
</dbReference>
<dbReference type="Gene3D" id="3.30.230.130">
    <property type="entry name" value="Cullin, Chain C, Domain 2"/>
    <property type="match status" value="1"/>
</dbReference>